<evidence type="ECO:0000313" key="2">
    <source>
        <dbReference type="Proteomes" id="UP000249522"/>
    </source>
</evidence>
<reference evidence="1 2" key="1">
    <citation type="submission" date="2018-06" db="EMBL/GenBank/DDBJ databases">
        <title>Paenibacillus imtechensis sp. nov.</title>
        <authorList>
            <person name="Pinnaka A.K."/>
            <person name="Singh H."/>
            <person name="Kaur M."/>
        </authorList>
    </citation>
    <scope>NUCLEOTIDE SEQUENCE [LARGE SCALE GENOMIC DNA]</scope>
    <source>
        <strain evidence="1 2">SMB1</strain>
    </source>
</reference>
<comment type="caution">
    <text evidence="1">The sequence shown here is derived from an EMBL/GenBank/DDBJ whole genome shotgun (WGS) entry which is preliminary data.</text>
</comment>
<accession>A0A2W1LDP4</accession>
<protein>
    <submittedName>
        <fullName evidence="1">Uncharacterized protein</fullName>
    </submittedName>
</protein>
<dbReference type="AlphaFoldDB" id="A0A2W1LDP4"/>
<dbReference type="EMBL" id="QKRB01000042">
    <property type="protein sequence ID" value="PZD96190.1"/>
    <property type="molecule type" value="Genomic_DNA"/>
</dbReference>
<keyword evidence="2" id="KW-1185">Reference proteome</keyword>
<dbReference type="Proteomes" id="UP000249522">
    <property type="component" value="Unassembled WGS sequence"/>
</dbReference>
<dbReference type="RefSeq" id="WP_111146478.1">
    <property type="nucleotide sequence ID" value="NZ_QKRB01000042.1"/>
</dbReference>
<proteinExistence type="predicted"/>
<name>A0A2W1LDP4_9BACL</name>
<sequence length="171" mass="20066">MEKIAEFIIYLHRSQTRRGTFQQLDEDTWYNYSAEEKWCRYRKAEKEQLQLELVEVWEDGFITLVEVMIPAGRQNIRRLIAELGEDDCVDGELTDAFLWKAEGTTLHPSDSEPVIIEKLCIELGKTTCKRIYRSKKELAAILNGWNIDVVRVMGEGDMTLKEWLNFEKTDE</sequence>
<evidence type="ECO:0000313" key="1">
    <source>
        <dbReference type="EMBL" id="PZD96190.1"/>
    </source>
</evidence>
<organism evidence="1 2">
    <name type="scientific">Paenibacillus sambharensis</name>
    <dbReference type="NCBI Taxonomy" id="1803190"/>
    <lineage>
        <taxon>Bacteria</taxon>
        <taxon>Bacillati</taxon>
        <taxon>Bacillota</taxon>
        <taxon>Bacilli</taxon>
        <taxon>Bacillales</taxon>
        <taxon>Paenibacillaceae</taxon>
        <taxon>Paenibacillus</taxon>
    </lineage>
</organism>
<gene>
    <name evidence="1" type="ORF">DNH61_09835</name>
</gene>